<gene>
    <name evidence="3" type="ORF">DSM112329_05237</name>
</gene>
<dbReference type="AlphaFoldDB" id="A0AAU7B2U8"/>
<sequence>MSRRPLVTRLVTVCLAALAAGGASAGPAGAAPAGTLTIDGRGFGHGVGLSQYGAYGFAQRGYSYRQILAHYYRETQIGSTSTGQEMTVALASGRRSYTVTQATNAGGLSLDPGRAYRLSASKKGGVVVLDDTGKRLGRTPGSVRVSAGGAPVKLLGRSGDGLTDGQYRGALDVAPAGGLQLGVVNAVPLEDYVRGVVGAESPSGWPAAALRAQAVAARTYAIATGSGGTLHADTRSQVYRGIAAETASTDAAVAGTRGEVVTYKGTPIVAYFFSTSGGRTESVQHGFPGADPKPYLVSVKDPYDGSSPKHTWRMRMTLAAAEAKLGPLVKGSLRRIVILQRGVSRRIVRARIDGTGGTTLVDAATLKKRFGLFDTWARFSIVTTGAARKTERRRVTIRVLPAGDAEAVAAVASDGDVPAGGWALFSRLAASAAADRPAVAPAPTGWAGLISVTRQIAQPTTGTVLAAPTPAARIGTRKVRVKVLRGRVAVTGRRVGGTLLRVQRGLGDGRWRTVATTKATRSGTFAVKVARSGVYRVRTGALTGPNVRVG</sequence>
<dbReference type="Pfam" id="PF08486">
    <property type="entry name" value="SpoIID"/>
    <property type="match status" value="1"/>
</dbReference>
<dbReference type="EMBL" id="CP114014">
    <property type="protein sequence ID" value="XAY08337.1"/>
    <property type="molecule type" value="Genomic_DNA"/>
</dbReference>
<dbReference type="KEGG" id="parq:DSM112329_05237"/>
<feature type="chain" id="PRO_5043593653" description="Sporulation stage II protein D amidase enhancer LytB N-terminal domain-containing protein" evidence="1">
    <location>
        <begin position="26"/>
        <end position="550"/>
    </location>
</feature>
<dbReference type="NCBIfam" id="TIGR02669">
    <property type="entry name" value="SpoIID_LytB"/>
    <property type="match status" value="1"/>
</dbReference>
<feature type="domain" description="Sporulation stage II protein D amidase enhancer LytB N-terminal" evidence="2">
    <location>
        <begin position="180"/>
        <end position="263"/>
    </location>
</feature>
<reference evidence="3" key="1">
    <citation type="submission" date="2022-12" db="EMBL/GenBank/DDBJ databases">
        <title>Paraconexibacter alkalitolerans sp. nov. and Baekduia alba sp. nov., isolated from soil and emended description of the genera Paraconexibacter (Chun et al., 2020) and Baekduia (An et al., 2020).</title>
        <authorList>
            <person name="Vieira S."/>
            <person name="Huber K.J."/>
            <person name="Geppert A."/>
            <person name="Wolf J."/>
            <person name="Neumann-Schaal M."/>
            <person name="Muesken M."/>
            <person name="Overmann J."/>
        </authorList>
    </citation>
    <scope>NUCLEOTIDE SEQUENCE</scope>
    <source>
        <strain evidence="3">AEG42_29</strain>
    </source>
</reference>
<proteinExistence type="predicted"/>
<evidence type="ECO:0000313" key="3">
    <source>
        <dbReference type="EMBL" id="XAY08337.1"/>
    </source>
</evidence>
<dbReference type="InterPro" id="IPR013693">
    <property type="entry name" value="SpoIID/LytB_N"/>
</dbReference>
<accession>A0AAU7B2U8</accession>
<protein>
    <recommendedName>
        <fullName evidence="2">Sporulation stage II protein D amidase enhancer LytB N-terminal domain-containing protein</fullName>
    </recommendedName>
</protein>
<dbReference type="InterPro" id="IPR013486">
    <property type="entry name" value="SpoIID/LytB"/>
</dbReference>
<evidence type="ECO:0000256" key="1">
    <source>
        <dbReference type="SAM" id="SignalP"/>
    </source>
</evidence>
<organism evidence="3">
    <name type="scientific">Paraconexibacter sp. AEG42_29</name>
    <dbReference type="NCBI Taxonomy" id="2997339"/>
    <lineage>
        <taxon>Bacteria</taxon>
        <taxon>Bacillati</taxon>
        <taxon>Actinomycetota</taxon>
        <taxon>Thermoleophilia</taxon>
        <taxon>Solirubrobacterales</taxon>
        <taxon>Paraconexibacteraceae</taxon>
        <taxon>Paraconexibacter</taxon>
    </lineage>
</organism>
<evidence type="ECO:0000259" key="2">
    <source>
        <dbReference type="Pfam" id="PF08486"/>
    </source>
</evidence>
<name>A0AAU7B2U8_9ACTN</name>
<dbReference type="GO" id="GO:0030435">
    <property type="term" value="P:sporulation resulting in formation of a cellular spore"/>
    <property type="evidence" value="ECO:0007669"/>
    <property type="project" value="InterPro"/>
</dbReference>
<dbReference type="RefSeq" id="WP_354699520.1">
    <property type="nucleotide sequence ID" value="NZ_CP114014.1"/>
</dbReference>
<feature type="signal peptide" evidence="1">
    <location>
        <begin position="1"/>
        <end position="25"/>
    </location>
</feature>
<keyword evidence="1" id="KW-0732">Signal</keyword>